<dbReference type="GO" id="GO:0051045">
    <property type="term" value="P:negative regulation of membrane protein ectodomain proteolysis"/>
    <property type="evidence" value="ECO:0007669"/>
    <property type="project" value="TreeGrafter"/>
</dbReference>
<dbReference type="InterPro" id="IPR027465">
    <property type="entry name" value="TIMP_C"/>
</dbReference>
<evidence type="ECO:0000256" key="1">
    <source>
        <dbReference type="ARBA" id="ARBA00004613"/>
    </source>
</evidence>
<dbReference type="InterPro" id="IPR001134">
    <property type="entry name" value="Netrin_domain"/>
</dbReference>
<organism evidence="11 12">
    <name type="scientific">Holothuria leucospilota</name>
    <name type="common">Black long sea cucumber</name>
    <name type="synonym">Mertensiothuria leucospilota</name>
    <dbReference type="NCBI Taxonomy" id="206669"/>
    <lineage>
        <taxon>Eukaryota</taxon>
        <taxon>Metazoa</taxon>
        <taxon>Echinodermata</taxon>
        <taxon>Eleutherozoa</taxon>
        <taxon>Echinozoa</taxon>
        <taxon>Holothuroidea</taxon>
        <taxon>Aspidochirotacea</taxon>
        <taxon>Aspidochirotida</taxon>
        <taxon>Holothuriidae</taxon>
        <taxon>Holothuria</taxon>
    </lineage>
</organism>
<feature type="signal peptide" evidence="9">
    <location>
        <begin position="1"/>
        <end position="25"/>
    </location>
</feature>
<dbReference type="EMBL" id="JAIZAY010000002">
    <property type="protein sequence ID" value="KAJ8047170.1"/>
    <property type="molecule type" value="Genomic_DNA"/>
</dbReference>
<sequence length="312" mass="36167">MEWGIKILPTFLVLLATTGKHIIEACQCDEPKHPQERFCRAEYGIKLPQHNFPTKDNRPFYIMEVIIGRIVEKIEEYDDDFPQIPFVPHIPGDGIPVPSTTREPELLDELPLDRLPILRKVQAPKEPEVFPPMIVNDGPMHGFYPGMMAWRGKLKYVVQVEKVFKGKERILKNSKVVIETDLTSSLCGRTELEVEERYLISGSYDGDKMSLYLCDWVERTTELTKTQRRGLRHFYSKYCGKCEIQTGIFYFPGDPESKRVCSYNSHLYSDVDCEAKFSSCIQRSNGTCRWYKGKDYKTCKKLSEMKQGRTPQ</sequence>
<protein>
    <submittedName>
        <fullName evidence="11">Metalloproteinase inhibitor 3</fullName>
    </submittedName>
</protein>
<accession>A0A9Q1CLM0</accession>
<evidence type="ECO:0000256" key="9">
    <source>
        <dbReference type="SAM" id="SignalP"/>
    </source>
</evidence>
<comment type="subcellular location">
    <subcellularLocation>
        <location evidence="1">Secreted</location>
    </subcellularLocation>
</comment>
<dbReference type="PANTHER" id="PTHR11844:SF33">
    <property type="entry name" value="TISSUE INHIBITOR OF METALLOPROTEINASE"/>
    <property type="match status" value="1"/>
</dbReference>
<dbReference type="Proteomes" id="UP001152320">
    <property type="component" value="Chromosome 2"/>
</dbReference>
<evidence type="ECO:0000256" key="4">
    <source>
        <dbReference type="ARBA" id="ARBA00022608"/>
    </source>
</evidence>
<evidence type="ECO:0000259" key="10">
    <source>
        <dbReference type="PROSITE" id="PS50189"/>
    </source>
</evidence>
<dbReference type="GO" id="GO:0002020">
    <property type="term" value="F:protease binding"/>
    <property type="evidence" value="ECO:0007669"/>
    <property type="project" value="TreeGrafter"/>
</dbReference>
<keyword evidence="6 8" id="KW-1015">Disulfide bond</keyword>
<dbReference type="AlphaFoldDB" id="A0A9Q1CLM0"/>
<comment type="similarity">
    <text evidence="2">Belongs to the protease inhibitor I35 (TIMP) family.</text>
</comment>
<keyword evidence="9" id="KW-0732">Signal</keyword>
<dbReference type="PROSITE" id="PS50189">
    <property type="entry name" value="NTR"/>
    <property type="match status" value="1"/>
</dbReference>
<dbReference type="SUPFAM" id="SSF50242">
    <property type="entry name" value="TIMP-like"/>
    <property type="match status" value="1"/>
</dbReference>
<gene>
    <name evidence="11" type="ORF">HOLleu_06094</name>
</gene>
<proteinExistence type="inferred from homology"/>
<dbReference type="GO" id="GO:0031012">
    <property type="term" value="C:extracellular matrix"/>
    <property type="evidence" value="ECO:0007669"/>
    <property type="project" value="TreeGrafter"/>
</dbReference>
<reference evidence="11" key="1">
    <citation type="submission" date="2021-10" db="EMBL/GenBank/DDBJ databases">
        <title>Tropical sea cucumber genome reveals ecological adaptation and Cuvierian tubules defense mechanism.</title>
        <authorList>
            <person name="Chen T."/>
        </authorList>
    </citation>
    <scope>NUCLEOTIDE SEQUENCE</scope>
    <source>
        <strain evidence="11">Nanhai2018</strain>
        <tissue evidence="11">Muscle</tissue>
    </source>
</reference>
<evidence type="ECO:0000313" key="11">
    <source>
        <dbReference type="EMBL" id="KAJ8047170.1"/>
    </source>
</evidence>
<dbReference type="InterPro" id="IPR008993">
    <property type="entry name" value="TIMP-like_OB-fold"/>
</dbReference>
<comment type="caution">
    <text evidence="11">The sequence shown here is derived from an EMBL/GenBank/DDBJ whole genome shotgun (WGS) entry which is preliminary data.</text>
</comment>
<evidence type="ECO:0000256" key="3">
    <source>
        <dbReference type="ARBA" id="ARBA00022525"/>
    </source>
</evidence>
<keyword evidence="3" id="KW-0964">Secreted</keyword>
<feature type="domain" description="NTR" evidence="10">
    <location>
        <begin position="26"/>
        <end position="239"/>
    </location>
</feature>
<dbReference type="PANTHER" id="PTHR11844">
    <property type="entry name" value="METALLOPROTEASE INHIBITOR"/>
    <property type="match status" value="1"/>
</dbReference>
<evidence type="ECO:0000256" key="2">
    <source>
        <dbReference type="ARBA" id="ARBA00011027"/>
    </source>
</evidence>
<keyword evidence="4" id="KW-0483">Metalloprotease inhibitor</keyword>
<dbReference type="Pfam" id="PF00965">
    <property type="entry name" value="TIMP"/>
    <property type="match status" value="1"/>
</dbReference>
<name>A0A9Q1CLM0_HOLLE</name>
<dbReference type="InterPro" id="IPR001820">
    <property type="entry name" value="TIMP"/>
</dbReference>
<dbReference type="GO" id="GO:0008191">
    <property type="term" value="F:metalloendopeptidase inhibitor activity"/>
    <property type="evidence" value="ECO:0007669"/>
    <property type="project" value="InterPro"/>
</dbReference>
<keyword evidence="12" id="KW-1185">Reference proteome</keyword>
<evidence type="ECO:0000256" key="8">
    <source>
        <dbReference type="PIRSR" id="PIRSR601820-3"/>
    </source>
</evidence>
<feature type="disulfide bond" evidence="8">
    <location>
        <begin position="242"/>
        <end position="288"/>
    </location>
</feature>
<dbReference type="GO" id="GO:0005615">
    <property type="term" value="C:extracellular space"/>
    <property type="evidence" value="ECO:0007669"/>
    <property type="project" value="TreeGrafter"/>
</dbReference>
<feature type="chain" id="PRO_5040261290" evidence="9">
    <location>
        <begin position="26"/>
        <end position="312"/>
    </location>
</feature>
<dbReference type="Gene3D" id="3.90.370.10">
    <property type="entry name" value="Tissue inhibitor of metalloproteinase-1. Chain B, domain 1"/>
    <property type="match status" value="1"/>
</dbReference>
<evidence type="ECO:0000256" key="7">
    <source>
        <dbReference type="ARBA" id="ARBA00023215"/>
    </source>
</evidence>
<dbReference type="Gene3D" id="2.40.50.120">
    <property type="match status" value="1"/>
</dbReference>
<feature type="disulfide bond" evidence="8">
    <location>
        <begin position="261"/>
        <end position="280"/>
    </location>
</feature>
<evidence type="ECO:0000256" key="6">
    <source>
        <dbReference type="ARBA" id="ARBA00023157"/>
    </source>
</evidence>
<evidence type="ECO:0000256" key="5">
    <source>
        <dbReference type="ARBA" id="ARBA00022690"/>
    </source>
</evidence>
<dbReference type="OrthoDB" id="10018662at2759"/>
<dbReference type="SMART" id="SM00206">
    <property type="entry name" value="NTR"/>
    <property type="match status" value="1"/>
</dbReference>
<keyword evidence="5" id="KW-0646">Protease inhibitor</keyword>
<evidence type="ECO:0000313" key="12">
    <source>
        <dbReference type="Proteomes" id="UP001152320"/>
    </source>
</evidence>
<keyword evidence="7" id="KW-0481">Metalloenzyme inhibitor</keyword>